<reference evidence="8 9" key="1">
    <citation type="submission" date="2024-03" db="EMBL/GenBank/DDBJ databases">
        <title>Pseudoalteromonas qingdaonensis sp. nov., isolated from the intestines of marine benthic organisms.</title>
        <authorList>
            <person name="Lin X."/>
            <person name="Fang S."/>
            <person name="Hu X."/>
        </authorList>
    </citation>
    <scope>NUCLEOTIDE SEQUENCE [LARGE SCALE GENOMIC DNA]</scope>
    <source>
        <strain evidence="8 9">YIC-827</strain>
    </source>
</reference>
<accession>A0ABU9MRS1</accession>
<dbReference type="InterPro" id="IPR007140">
    <property type="entry name" value="DUF350"/>
</dbReference>
<dbReference type="Pfam" id="PF03994">
    <property type="entry name" value="DUF350"/>
    <property type="match status" value="1"/>
</dbReference>
<dbReference type="RefSeq" id="WP_233999487.1">
    <property type="nucleotide sequence ID" value="NZ_JBCGCU010000001.1"/>
</dbReference>
<keyword evidence="9" id="KW-1185">Reference proteome</keyword>
<sequence>MRAAIMIMESMQGFIPFLMYFGLGYLLVLAFLFLYTLVTPHCEWTLMKENNAAAATAFSGAFIGFTLPVASAAVNSVSIIDFAIWGVIAGVMQLITFFLVRLYMPKLSEKIANGHMSAGAFLGIASLATGILNAACITY</sequence>
<dbReference type="PANTHER" id="PTHR40043">
    <property type="entry name" value="UPF0719 INNER MEMBRANE PROTEIN YJFL"/>
    <property type="match status" value="1"/>
</dbReference>
<protein>
    <submittedName>
        <fullName evidence="8">DUF350 domain-containing protein</fullName>
    </submittedName>
</protein>
<evidence type="ECO:0000256" key="5">
    <source>
        <dbReference type="ARBA" id="ARBA00022989"/>
    </source>
</evidence>
<keyword evidence="4 7" id="KW-0812">Transmembrane</keyword>
<evidence type="ECO:0000256" key="6">
    <source>
        <dbReference type="ARBA" id="ARBA00023136"/>
    </source>
</evidence>
<name>A0ABU9MRS1_9GAMM</name>
<gene>
    <name evidence="8" type="ORF">WCN91_00165</name>
</gene>
<feature type="transmembrane region" description="Helical" evidence="7">
    <location>
        <begin position="116"/>
        <end position="135"/>
    </location>
</feature>
<feature type="transmembrane region" description="Helical" evidence="7">
    <location>
        <begin position="17"/>
        <end position="38"/>
    </location>
</feature>
<dbReference type="EMBL" id="JBCGCU010000001">
    <property type="protein sequence ID" value="MEM0513865.1"/>
    <property type="molecule type" value="Genomic_DNA"/>
</dbReference>
<feature type="transmembrane region" description="Helical" evidence="7">
    <location>
        <begin position="82"/>
        <end position="104"/>
    </location>
</feature>
<organism evidence="8 9">
    <name type="scientific">Pseudoalteromonas qingdaonensis</name>
    <dbReference type="NCBI Taxonomy" id="3131913"/>
    <lineage>
        <taxon>Bacteria</taxon>
        <taxon>Pseudomonadati</taxon>
        <taxon>Pseudomonadota</taxon>
        <taxon>Gammaproteobacteria</taxon>
        <taxon>Alteromonadales</taxon>
        <taxon>Pseudoalteromonadaceae</taxon>
        <taxon>Pseudoalteromonas</taxon>
    </lineage>
</organism>
<evidence type="ECO:0000256" key="3">
    <source>
        <dbReference type="ARBA" id="ARBA00022475"/>
    </source>
</evidence>
<comment type="subcellular location">
    <subcellularLocation>
        <location evidence="1">Cell membrane</location>
        <topology evidence="1">Multi-pass membrane protein</topology>
    </subcellularLocation>
</comment>
<feature type="transmembrane region" description="Helical" evidence="7">
    <location>
        <begin position="50"/>
        <end position="70"/>
    </location>
</feature>
<evidence type="ECO:0000256" key="2">
    <source>
        <dbReference type="ARBA" id="ARBA00005779"/>
    </source>
</evidence>
<keyword evidence="6 7" id="KW-0472">Membrane</keyword>
<evidence type="ECO:0000256" key="1">
    <source>
        <dbReference type="ARBA" id="ARBA00004651"/>
    </source>
</evidence>
<proteinExistence type="inferred from homology"/>
<evidence type="ECO:0000313" key="9">
    <source>
        <dbReference type="Proteomes" id="UP001447008"/>
    </source>
</evidence>
<dbReference type="Proteomes" id="UP001447008">
    <property type="component" value="Unassembled WGS sequence"/>
</dbReference>
<evidence type="ECO:0000313" key="8">
    <source>
        <dbReference type="EMBL" id="MEM0513865.1"/>
    </source>
</evidence>
<evidence type="ECO:0000256" key="7">
    <source>
        <dbReference type="SAM" id="Phobius"/>
    </source>
</evidence>
<evidence type="ECO:0000256" key="4">
    <source>
        <dbReference type="ARBA" id="ARBA00022692"/>
    </source>
</evidence>
<keyword evidence="3" id="KW-1003">Cell membrane</keyword>
<dbReference type="PANTHER" id="PTHR40043:SF1">
    <property type="entry name" value="UPF0719 INNER MEMBRANE PROTEIN YJFL"/>
    <property type="match status" value="1"/>
</dbReference>
<comment type="caution">
    <text evidence="8">The sequence shown here is derived from an EMBL/GenBank/DDBJ whole genome shotgun (WGS) entry which is preliminary data.</text>
</comment>
<comment type="similarity">
    <text evidence="2">Belongs to the UPF0719 family.</text>
</comment>
<keyword evidence="5 7" id="KW-1133">Transmembrane helix</keyword>